<accession>A0A6N2UXW6</accession>
<dbReference type="AlphaFoldDB" id="A0A6N2UXW6"/>
<feature type="domain" description="Phage tail lysozyme" evidence="3">
    <location>
        <begin position="317"/>
        <end position="483"/>
    </location>
</feature>
<name>A0A6N2UXW6_9FIRM</name>
<dbReference type="SUPFAM" id="SSF54001">
    <property type="entry name" value="Cysteine proteinases"/>
    <property type="match status" value="1"/>
</dbReference>
<keyword evidence="2" id="KW-0472">Membrane</keyword>
<keyword evidence="2" id="KW-1133">Transmembrane helix</keyword>
<feature type="region of interest" description="Disordered" evidence="1">
    <location>
        <begin position="1"/>
        <end position="22"/>
    </location>
</feature>
<dbReference type="InterPro" id="IPR041219">
    <property type="entry name" value="Phage_lysozyme2"/>
</dbReference>
<dbReference type="InterPro" id="IPR038765">
    <property type="entry name" value="Papain-like_cys_pep_sf"/>
</dbReference>
<dbReference type="Pfam" id="PF18013">
    <property type="entry name" value="Phage_lysozyme2"/>
    <property type="match status" value="1"/>
</dbReference>
<protein>
    <recommendedName>
        <fullName evidence="3">Phage tail lysozyme domain-containing protein</fullName>
    </recommendedName>
</protein>
<evidence type="ECO:0000256" key="2">
    <source>
        <dbReference type="SAM" id="Phobius"/>
    </source>
</evidence>
<evidence type="ECO:0000259" key="3">
    <source>
        <dbReference type="Pfam" id="PF18013"/>
    </source>
</evidence>
<feature type="transmembrane region" description="Helical" evidence="2">
    <location>
        <begin position="269"/>
        <end position="296"/>
    </location>
</feature>
<dbReference type="Gene3D" id="3.90.1720.10">
    <property type="entry name" value="endopeptidase domain like (from Nostoc punctiforme)"/>
    <property type="match status" value="1"/>
</dbReference>
<proteinExistence type="predicted"/>
<evidence type="ECO:0000313" key="4">
    <source>
        <dbReference type="EMBL" id="VYT22167.1"/>
    </source>
</evidence>
<organism evidence="4">
    <name type="scientific">[Clostridium] nexile</name>
    <dbReference type="NCBI Taxonomy" id="29361"/>
    <lineage>
        <taxon>Bacteria</taxon>
        <taxon>Bacillati</taxon>
        <taxon>Bacillota</taxon>
        <taxon>Clostridia</taxon>
        <taxon>Lachnospirales</taxon>
        <taxon>Lachnospiraceae</taxon>
        <taxon>Tyzzerella</taxon>
    </lineage>
</organism>
<dbReference type="Gene3D" id="1.10.530.10">
    <property type="match status" value="1"/>
</dbReference>
<keyword evidence="2" id="KW-0812">Transmembrane</keyword>
<dbReference type="EMBL" id="CACRTG010000021">
    <property type="protein sequence ID" value="VYT22167.1"/>
    <property type="molecule type" value="Genomic_DNA"/>
</dbReference>
<reference evidence="4" key="1">
    <citation type="submission" date="2019-11" db="EMBL/GenBank/DDBJ databases">
        <authorList>
            <person name="Feng L."/>
        </authorList>
    </citation>
    <scope>NUCLEOTIDE SEQUENCE</scope>
    <source>
        <strain evidence="4">CnexileLFYP112</strain>
    </source>
</reference>
<evidence type="ECO:0000256" key="1">
    <source>
        <dbReference type="SAM" id="MobiDB-lite"/>
    </source>
</evidence>
<gene>
    <name evidence="4" type="ORF">CNLFYP112_02333</name>
</gene>
<sequence>MKPSDFVSTSGQKQAMSQSVLQTEMTDAVNTGIVGRADKSEKSLKSGLYSVGKKAATGGAASAALAAVTNGRNGKTGSASGGASPKGKAGKASAAAMVHAAVHSALEGSELEGADDLYNSGKGAYRAGRAIGRRISGKSGSLDIKGAVKGAGKAAARGAVSDTLQGSELEGMDNVYDGARVGYHVAKGVKKHLGGKDPLSSDKSLGKLSEKKSAKKVANTVEAKRKAQAAGYFKRNVYTSAHNVQMAKETASAAKSGFHLIASGSKGGFFAAISSPAVLLLIGFLLIFILLAAILGGGANDEMEKKSIGSLSGVPAEVATYLKGHGYSNEGIAAILGNMQQESSMNPGTSGDDGYGTDSFGLIQLTGSNKNNFLRWCANTGKIWNSVSAQMEWSFSGELGTGYFAGDWYDALAETYYELEDGYEPRFGSDYYRNGEEMKTSNDVELATYSFMACHERPGSRKSYNDDVSRLDKRLEYARNFLAQLNTGPIGGGQDYVSAEQWQKDIVDACNRVSWPGASLCATWTSNVYRAAGYQVWGNGNSVLGHQGYGASYYPSRATTDLSEIKVGMLVSAQFGSNTAAGNTYGHVGIYIGDGMVMDSVNSGIRTIPLSEWVSQNGRGWIVCGYPWDWR</sequence>